<protein>
    <submittedName>
        <fullName evidence="1">Uncharacterized protein</fullName>
    </submittedName>
</protein>
<gene>
    <name evidence="1" type="ORF">CRG98_015697</name>
</gene>
<name>A0A2I0K878_PUNGR</name>
<dbReference type="AlphaFoldDB" id="A0A2I0K878"/>
<reference evidence="1 2" key="1">
    <citation type="submission" date="2017-11" db="EMBL/GenBank/DDBJ databases">
        <title>De-novo sequencing of pomegranate (Punica granatum L.) genome.</title>
        <authorList>
            <person name="Akparov Z."/>
            <person name="Amiraslanov A."/>
            <person name="Hajiyeva S."/>
            <person name="Abbasov M."/>
            <person name="Kaur K."/>
            <person name="Hamwieh A."/>
            <person name="Solovyev V."/>
            <person name="Salamov A."/>
            <person name="Braich B."/>
            <person name="Kosarev P."/>
            <person name="Mahmoud A."/>
            <person name="Hajiyev E."/>
            <person name="Babayeva S."/>
            <person name="Izzatullayeva V."/>
            <person name="Mammadov A."/>
            <person name="Mammadov A."/>
            <person name="Sharifova S."/>
            <person name="Ojaghi J."/>
            <person name="Eynullazada K."/>
            <person name="Bayramov B."/>
            <person name="Abdulazimova A."/>
            <person name="Shahmuradov I."/>
        </authorList>
    </citation>
    <scope>NUCLEOTIDE SEQUENCE [LARGE SCALE GENOMIC DNA]</scope>
    <source>
        <strain evidence="2">cv. AG2017</strain>
        <tissue evidence="1">Leaf</tissue>
    </source>
</reference>
<accession>A0A2I0K878</accession>
<evidence type="ECO:0000313" key="1">
    <source>
        <dbReference type="EMBL" id="PKI63916.1"/>
    </source>
</evidence>
<keyword evidence="2" id="KW-1185">Reference proteome</keyword>
<organism evidence="1 2">
    <name type="scientific">Punica granatum</name>
    <name type="common">Pomegranate</name>
    <dbReference type="NCBI Taxonomy" id="22663"/>
    <lineage>
        <taxon>Eukaryota</taxon>
        <taxon>Viridiplantae</taxon>
        <taxon>Streptophyta</taxon>
        <taxon>Embryophyta</taxon>
        <taxon>Tracheophyta</taxon>
        <taxon>Spermatophyta</taxon>
        <taxon>Magnoliopsida</taxon>
        <taxon>eudicotyledons</taxon>
        <taxon>Gunneridae</taxon>
        <taxon>Pentapetalae</taxon>
        <taxon>rosids</taxon>
        <taxon>malvids</taxon>
        <taxon>Myrtales</taxon>
        <taxon>Lythraceae</taxon>
        <taxon>Punica</taxon>
    </lineage>
</organism>
<comment type="caution">
    <text evidence="1">The sequence shown here is derived from an EMBL/GenBank/DDBJ whole genome shotgun (WGS) entry which is preliminary data.</text>
</comment>
<sequence>MGACPASCEVHERLLGGFAICTGALPCGLLGARALARQCYLEDSSRIEAVVGMRQTCIRQRKTPFGVYIVIPAYGTMGANNSCQSYHIVVTKMCEGV</sequence>
<proteinExistence type="predicted"/>
<dbReference type="Proteomes" id="UP000233551">
    <property type="component" value="Unassembled WGS sequence"/>
</dbReference>
<evidence type="ECO:0000313" key="2">
    <source>
        <dbReference type="Proteomes" id="UP000233551"/>
    </source>
</evidence>
<dbReference type="EMBL" id="PGOL01000865">
    <property type="protein sequence ID" value="PKI63916.1"/>
    <property type="molecule type" value="Genomic_DNA"/>
</dbReference>